<evidence type="ECO:0000313" key="3">
    <source>
        <dbReference type="Proteomes" id="UP000436088"/>
    </source>
</evidence>
<dbReference type="AlphaFoldDB" id="A0A6A3AJ95"/>
<dbReference type="Proteomes" id="UP000436088">
    <property type="component" value="Unassembled WGS sequence"/>
</dbReference>
<organism evidence="2 3">
    <name type="scientific">Hibiscus syriacus</name>
    <name type="common">Rose of Sharon</name>
    <dbReference type="NCBI Taxonomy" id="106335"/>
    <lineage>
        <taxon>Eukaryota</taxon>
        <taxon>Viridiplantae</taxon>
        <taxon>Streptophyta</taxon>
        <taxon>Embryophyta</taxon>
        <taxon>Tracheophyta</taxon>
        <taxon>Spermatophyta</taxon>
        <taxon>Magnoliopsida</taxon>
        <taxon>eudicotyledons</taxon>
        <taxon>Gunneridae</taxon>
        <taxon>Pentapetalae</taxon>
        <taxon>rosids</taxon>
        <taxon>malvids</taxon>
        <taxon>Malvales</taxon>
        <taxon>Malvaceae</taxon>
        <taxon>Malvoideae</taxon>
        <taxon>Hibiscus</taxon>
    </lineage>
</organism>
<feature type="chain" id="PRO_5025610247" evidence="1">
    <location>
        <begin position="24"/>
        <end position="497"/>
    </location>
</feature>
<evidence type="ECO:0000313" key="2">
    <source>
        <dbReference type="EMBL" id="KAE8703325.1"/>
    </source>
</evidence>
<reference evidence="2" key="1">
    <citation type="submission" date="2019-09" db="EMBL/GenBank/DDBJ databases">
        <title>Draft genome information of white flower Hibiscus syriacus.</title>
        <authorList>
            <person name="Kim Y.-M."/>
        </authorList>
    </citation>
    <scope>NUCLEOTIDE SEQUENCE [LARGE SCALE GENOMIC DNA]</scope>
    <source>
        <strain evidence="2">YM2019G1</strain>
    </source>
</reference>
<proteinExistence type="predicted"/>
<accession>A0A6A3AJ95</accession>
<evidence type="ECO:0000256" key="1">
    <source>
        <dbReference type="SAM" id="SignalP"/>
    </source>
</evidence>
<comment type="caution">
    <text evidence="2">The sequence shown here is derived from an EMBL/GenBank/DDBJ whole genome shotgun (WGS) entry which is preliminary data.</text>
</comment>
<keyword evidence="1" id="KW-0732">Signal</keyword>
<feature type="signal peptide" evidence="1">
    <location>
        <begin position="1"/>
        <end position="23"/>
    </location>
</feature>
<keyword evidence="3" id="KW-1185">Reference proteome</keyword>
<sequence length="497" mass="56512">MLAFRLVLASIFFACCLSSAVFGAKLPDNEVQYLKDIGKTLGKKDWNFSVDPCSGEEGWATPNALKAFENAVTCNCSFPNGNDTVCHVVSFKTRPYSALYADLVPCGFKGKAGAYVEIFLRCRIAQLSAIVYYDGEIREDETGVIFVSNERVKISFKRNITLEELITKISRKVHVGSSRRMSSLQYRFPTSLLPLTYTTFELSNNDDVEMMVDSQSNYSDGDIEKYAKFVQVRTVRGQSLNSHYGLAEQVDQVDSPTTVMCNDFNAIMGNPHHGTVTSTLMGRHSFAIPYDMYRDRGAGIKVTMESLGPMWQPPFVQHKYCFRHIVANYHRRYKKNDERQLIVRMNLRAKNEEGYDYISLIDKEMWTNAYDGGYQYGHMRTNLAEAINSTLKGAQNHTPKFSSPYAGFRLRSRRRPNSDRRFKITIVQSLDVFVSSIAGKILNSPSIVAPFTTPPAPSCSLCRCKSAGVNLVRCRRRRMRRWSSERFDRVEIELYAI</sequence>
<dbReference type="EMBL" id="VEPZ02001001">
    <property type="protein sequence ID" value="KAE8703325.1"/>
    <property type="molecule type" value="Genomic_DNA"/>
</dbReference>
<gene>
    <name evidence="2" type="ORF">F3Y22_tig00110472pilonHSYRG00338</name>
</gene>
<name>A0A6A3AJ95_HIBSY</name>
<protein>
    <submittedName>
        <fullName evidence="2">Protein transport protein Sec61 subunit alpha</fullName>
    </submittedName>
</protein>